<accession>A0ABM0MBH0</accession>
<reference evidence="2" key="1">
    <citation type="submission" date="2025-08" db="UniProtKB">
        <authorList>
            <consortium name="RefSeq"/>
        </authorList>
    </citation>
    <scope>IDENTIFICATION</scope>
    <source>
        <tissue evidence="2">Testes</tissue>
    </source>
</reference>
<dbReference type="Proteomes" id="UP000694865">
    <property type="component" value="Unplaced"/>
</dbReference>
<protein>
    <submittedName>
        <fullName evidence="2">Uncharacterized protein LOC102805690</fullName>
    </submittedName>
</protein>
<evidence type="ECO:0000313" key="1">
    <source>
        <dbReference type="Proteomes" id="UP000694865"/>
    </source>
</evidence>
<dbReference type="PANTHER" id="PTHR47331">
    <property type="entry name" value="PHD-TYPE DOMAIN-CONTAINING PROTEIN"/>
    <property type="match status" value="1"/>
</dbReference>
<organism evidence="1 2">
    <name type="scientific">Saccoglossus kowalevskii</name>
    <name type="common">Acorn worm</name>
    <dbReference type="NCBI Taxonomy" id="10224"/>
    <lineage>
        <taxon>Eukaryota</taxon>
        <taxon>Metazoa</taxon>
        <taxon>Hemichordata</taxon>
        <taxon>Enteropneusta</taxon>
        <taxon>Harrimaniidae</taxon>
        <taxon>Saccoglossus</taxon>
    </lineage>
</organism>
<sequence length="147" mass="16928">MFHQFRVKPEHQAFLRFLWWEDEDFTQPPVDFRMKVHLFGAVSSPACANFGLKQLAKDYKHLGVNASEFLKNNFYVDHGLKSEQSVEAMKDLIHNAVEICEKGNLRLHKISCNNSEVMLSLPESERAIVTQTDLEPSQKSFSPEKGF</sequence>
<dbReference type="PANTHER" id="PTHR47331:SF5">
    <property type="entry name" value="RIBONUCLEASE H"/>
    <property type="match status" value="1"/>
</dbReference>
<feature type="non-terminal residue" evidence="2">
    <location>
        <position position="147"/>
    </location>
</feature>
<evidence type="ECO:0000313" key="2">
    <source>
        <dbReference type="RefSeq" id="XP_006817361.1"/>
    </source>
</evidence>
<gene>
    <name evidence="2" type="primary">LOC102805690</name>
</gene>
<proteinExistence type="predicted"/>
<name>A0ABM0MBH0_SACKO</name>
<dbReference type="RefSeq" id="XP_006817361.1">
    <property type="nucleotide sequence ID" value="XM_006817298.1"/>
</dbReference>
<dbReference type="GeneID" id="102805690"/>
<keyword evidence="1" id="KW-1185">Reference proteome</keyword>